<organism evidence="3 4">
    <name type="scientific">Agarivorans aestuarii</name>
    <dbReference type="NCBI Taxonomy" id="1563703"/>
    <lineage>
        <taxon>Bacteria</taxon>
        <taxon>Pseudomonadati</taxon>
        <taxon>Pseudomonadota</taxon>
        <taxon>Gammaproteobacteria</taxon>
        <taxon>Alteromonadales</taxon>
        <taxon>Alteromonadaceae</taxon>
        <taxon>Agarivorans</taxon>
    </lineage>
</organism>
<name>A0ABU7G8A4_9ALTE</name>
<feature type="signal peptide" evidence="2">
    <location>
        <begin position="1"/>
        <end position="19"/>
    </location>
</feature>
<dbReference type="PROSITE" id="PS51257">
    <property type="entry name" value="PROKAR_LIPOPROTEIN"/>
    <property type="match status" value="1"/>
</dbReference>
<dbReference type="EMBL" id="JAYDYW010000014">
    <property type="protein sequence ID" value="MEE1675629.1"/>
    <property type="molecule type" value="Genomic_DNA"/>
</dbReference>
<accession>A0ABU7G8A4</accession>
<evidence type="ECO:0000313" key="4">
    <source>
        <dbReference type="Proteomes" id="UP001310248"/>
    </source>
</evidence>
<comment type="caution">
    <text evidence="3">The sequence shown here is derived from an EMBL/GenBank/DDBJ whole genome shotgun (WGS) entry which is preliminary data.</text>
</comment>
<dbReference type="InterPro" id="IPR010794">
    <property type="entry name" value="MalM"/>
</dbReference>
<keyword evidence="2" id="KW-0732">Signal</keyword>
<proteinExistence type="predicted"/>
<evidence type="ECO:0000256" key="2">
    <source>
        <dbReference type="SAM" id="SignalP"/>
    </source>
</evidence>
<evidence type="ECO:0000313" key="3">
    <source>
        <dbReference type="EMBL" id="MEE1675629.1"/>
    </source>
</evidence>
<gene>
    <name evidence="3" type="ORF">SNR37_000955</name>
</gene>
<feature type="chain" id="PRO_5046669370" evidence="2">
    <location>
        <begin position="20"/>
        <end position="295"/>
    </location>
</feature>
<protein>
    <submittedName>
        <fullName evidence="3">MalM family protein</fullName>
    </submittedName>
</protein>
<dbReference type="RefSeq" id="WP_329776462.1">
    <property type="nucleotide sequence ID" value="NZ_JAYDYW010000014.1"/>
</dbReference>
<dbReference type="Pfam" id="PF07148">
    <property type="entry name" value="MalM"/>
    <property type="match status" value="1"/>
</dbReference>
<sequence>MNRKFAVLAFIGSITLLSACSTPKPAPEETVLAASCCSEVEQLPFYQISNPEFKQVFEIAPNLSPTFNFASGASPFQAVELPPHVGQLSVKVASILENQVFIPYVLVLDSNFNVSKTIDASSLKLNYGKIGTKVYKETSFDINTNPYDASADRYLVMFTKPEQIGKYTEFKSAETIRAEDEGLARPIATDPKLPNGYYGSIELQLKPLTFGTVTKQQQAAGKVSSPSSQKAVIPTSSKSNKTSRMLPESEAFYNKMIESFVNDGEVEKALKLVEEAEYAGSSTARSTFISAIKKQ</sequence>
<dbReference type="Proteomes" id="UP001310248">
    <property type="component" value="Unassembled WGS sequence"/>
</dbReference>
<keyword evidence="4" id="KW-1185">Reference proteome</keyword>
<feature type="region of interest" description="Disordered" evidence="1">
    <location>
        <begin position="219"/>
        <end position="244"/>
    </location>
</feature>
<evidence type="ECO:0000256" key="1">
    <source>
        <dbReference type="SAM" id="MobiDB-lite"/>
    </source>
</evidence>
<feature type="compositionally biased region" description="Polar residues" evidence="1">
    <location>
        <begin position="219"/>
        <end position="243"/>
    </location>
</feature>
<reference evidence="4" key="1">
    <citation type="submission" date="2023-07" db="EMBL/GenBank/DDBJ databases">
        <title>Draft genome sequence of Agarivorans aestuarii strain ZMCS4, a CAZymes producing bacteria isolated from the marine brown algae Clodostephus spongiosus.</title>
        <authorList>
            <person name="Lorente B."/>
            <person name="Cabral C."/>
            <person name="Frias J."/>
            <person name="Faria J."/>
            <person name="Toubarro D."/>
        </authorList>
    </citation>
    <scope>NUCLEOTIDE SEQUENCE [LARGE SCALE GENOMIC DNA]</scope>
    <source>
        <strain evidence="4">ZMCS4</strain>
    </source>
</reference>